<gene>
    <name evidence="1" type="ORF">SAMN05444394_3061</name>
</gene>
<dbReference type="EMBL" id="FSRC01000002">
    <property type="protein sequence ID" value="SIO04014.1"/>
    <property type="molecule type" value="Genomic_DNA"/>
</dbReference>
<dbReference type="Proteomes" id="UP000185221">
    <property type="component" value="Unassembled WGS sequence"/>
</dbReference>
<proteinExistence type="predicted"/>
<accession>A0A1N6G941</accession>
<protein>
    <submittedName>
        <fullName evidence="1">Uncharacterized protein</fullName>
    </submittedName>
</protein>
<name>A0A1N6G941_9BACT</name>
<dbReference type="STRING" id="226505.SAMN05444394_3061"/>
<organism evidence="1 2">
    <name type="scientific">Algoriphagus halophilus</name>
    <dbReference type="NCBI Taxonomy" id="226505"/>
    <lineage>
        <taxon>Bacteria</taxon>
        <taxon>Pseudomonadati</taxon>
        <taxon>Bacteroidota</taxon>
        <taxon>Cytophagia</taxon>
        <taxon>Cytophagales</taxon>
        <taxon>Cyclobacteriaceae</taxon>
        <taxon>Algoriphagus</taxon>
    </lineage>
</organism>
<sequence length="40" mass="4740">MMDNTFMNLVNNIFSSYFSDGSMEFLEELIELIIVRSKFI</sequence>
<dbReference type="AlphaFoldDB" id="A0A1N6G941"/>
<keyword evidence="2" id="KW-1185">Reference proteome</keyword>
<reference evidence="2" key="1">
    <citation type="submission" date="2016-11" db="EMBL/GenBank/DDBJ databases">
        <authorList>
            <person name="Varghese N."/>
            <person name="Submissions S."/>
        </authorList>
    </citation>
    <scope>NUCLEOTIDE SEQUENCE [LARGE SCALE GENOMIC DNA]</scope>
    <source>
        <strain evidence="2">DSM 15292</strain>
    </source>
</reference>
<evidence type="ECO:0000313" key="1">
    <source>
        <dbReference type="EMBL" id="SIO04014.1"/>
    </source>
</evidence>
<evidence type="ECO:0000313" key="2">
    <source>
        <dbReference type="Proteomes" id="UP000185221"/>
    </source>
</evidence>